<gene>
    <name evidence="3" type="ORF">WJX84_005778</name>
</gene>
<comment type="caution">
    <text evidence="3">The sequence shown here is derived from an EMBL/GenBank/DDBJ whole genome shotgun (WGS) entry which is preliminary data.</text>
</comment>
<reference evidence="3 4" key="1">
    <citation type="journal article" date="2024" name="Nat. Commun.">
        <title>Phylogenomics reveals the evolutionary origins of lichenization in chlorophyte algae.</title>
        <authorList>
            <person name="Puginier C."/>
            <person name="Libourel C."/>
            <person name="Otte J."/>
            <person name="Skaloud P."/>
            <person name="Haon M."/>
            <person name="Grisel S."/>
            <person name="Petersen M."/>
            <person name="Berrin J.G."/>
            <person name="Delaux P.M."/>
            <person name="Dal Grande F."/>
            <person name="Keller J."/>
        </authorList>
    </citation>
    <scope>NUCLEOTIDE SEQUENCE [LARGE SCALE GENOMIC DNA]</scope>
    <source>
        <strain evidence="3 4">SAG 2523</strain>
    </source>
</reference>
<dbReference type="EMBL" id="JALJOV010000378">
    <property type="protein sequence ID" value="KAK9864224.1"/>
    <property type="molecule type" value="Genomic_DNA"/>
</dbReference>
<dbReference type="PANTHER" id="PTHR10644">
    <property type="entry name" value="DNA REPAIR/RNA PROCESSING CPSF FAMILY"/>
    <property type="match status" value="1"/>
</dbReference>
<evidence type="ECO:0000256" key="1">
    <source>
        <dbReference type="SAM" id="MobiDB-lite"/>
    </source>
</evidence>
<dbReference type="InterPro" id="IPR058543">
    <property type="entry name" value="Beta-prop_RSE1/DDB1/CPSF1_2nd"/>
</dbReference>
<evidence type="ECO:0000313" key="4">
    <source>
        <dbReference type="Proteomes" id="UP001485043"/>
    </source>
</evidence>
<protein>
    <recommendedName>
        <fullName evidence="2">RSE1/DDB1/CPSF1 second beta-propeller domain-containing protein</fullName>
    </recommendedName>
</protein>
<keyword evidence="4" id="KW-1185">Reference proteome</keyword>
<organism evidence="3 4">
    <name type="scientific">Apatococcus fuscideae</name>
    <dbReference type="NCBI Taxonomy" id="2026836"/>
    <lineage>
        <taxon>Eukaryota</taxon>
        <taxon>Viridiplantae</taxon>
        <taxon>Chlorophyta</taxon>
        <taxon>core chlorophytes</taxon>
        <taxon>Trebouxiophyceae</taxon>
        <taxon>Chlorellales</taxon>
        <taxon>Chlorellaceae</taxon>
        <taxon>Apatococcus</taxon>
    </lineage>
</organism>
<proteinExistence type="predicted"/>
<evidence type="ECO:0000259" key="2">
    <source>
        <dbReference type="Pfam" id="PF23726"/>
    </source>
</evidence>
<dbReference type="InterPro" id="IPR050358">
    <property type="entry name" value="RSE1/DDB1/CFT1"/>
</dbReference>
<accession>A0AAW1T6X2</accession>
<feature type="domain" description="RSE1/DDB1/CPSF1 second beta-propeller" evidence="2">
    <location>
        <begin position="430"/>
        <end position="511"/>
    </location>
</feature>
<feature type="region of interest" description="Disordered" evidence="1">
    <location>
        <begin position="1183"/>
        <end position="1202"/>
    </location>
</feature>
<dbReference type="InterPro" id="IPR015943">
    <property type="entry name" value="WD40/YVTN_repeat-like_dom_sf"/>
</dbReference>
<sequence>MGRAVALETLATRPVISSAGLANEGLSDKLLLLSDCGRIGILRFDASLCRFHAELHCSLGPSAQQSTTVIAAAEDGSMIAAGSSCGWIAAAQLPLFQPNVIQKGPEARCLLKPHGLLLSLSVLGQATAQGAVCSHKLVAAFQQGNAPGPVLLQLDCIFGLSDTENHIQPIRQVILNDVGPSETWQILSVPGPSSGNIIVTKQALYLLDWQVCQEQATDNASAPAVHTAGGHAMTGTDEEGLKYPHGLYMHALNRETEEVLSTVRAAWIPNPKYRLRPTNAPKTVEMGRTLVVCCHGGQTRQIQTYIVAQDLKAELETDTIDHLPAELKLHHQVYCQGQAGDGMLVSLEPPAFKAAVTQEMTPTTSSAVPVGRLLCQPANFSSPYKILDMAYAFPEADRAQMIAAGKTRDGKGVLLGLHKGRVLREVYRSQEELPSPTGLWSLPLHLQDLHHSAVALSFMTSSRLLSAGEVMEDLSDAAGLEQGQPTIACGMVLDGIAAQVMPGSIRLCDLEVALSEPAGPAEGTTLHKQTDADMLQSSQDVQEAARPLDVWEPPGGATTSTAAVSKSLVLAFCSQPKVLYTLQAASRGHDHPQARGASLHQAAAFHLPSELSCVALIDCPSGGRSGLYLCALGSHQHSVQLASIQLSGGTAQMTTLHLLAGPADLSSPSALSLEFSSVGNPASIHLNNAQQDAASSFDGLLVDFAVKEERAAFYPTTLEQHTGMTGTPQPSAARRDKYGRLHAQQQLPVAESVLLAVQQEPSLLRVHVLVGVRTGLLIQFQCSLNPSSMGFSRLKVARHQMGEQPVRLVSVPPGLGCHAVAFGNAPALVTLRPRGARMDVSNLAVPSLTCAAPVWQAGSRHSEDEGSHSQFTLMCAGGGGLHIFELDQHERTNISRIAIASGLVPFKVQVNQRWGLLAVLMRPRSSDPSACYQLQVMQLQTSGVVGPIAAYTYAAGTIPNSLDQTVCAACHRDPSEQLKEQPGTRSKFIWEHLPQKEDANLDPSLCSRVESYQEEAGRAAGQPIILSGAVHLALIAHRRQPAPVTALASLPLSSFEPKNKAQELEFLVAIRGRIVVYMLRAHRMGPCASFHVVASRGITQACPTLAVQSTGEKLRQLGQDAGLGCLVGGADGRVSVMRLLTEEQYGLLAKLEEAMACHPATAPLSGWPPQALRRARRAAWQMQTNERSCSSPDAAPRPPYEGDGSMLDLDYLLQLLDLPDSLCREVLAGMPDNSQPHPSNLPLAPLLGQQHQSALSADGPSLILELLAALSNHMHLATS</sequence>
<name>A0AAW1T6X2_9CHLO</name>
<evidence type="ECO:0000313" key="3">
    <source>
        <dbReference type="EMBL" id="KAK9864224.1"/>
    </source>
</evidence>
<dbReference type="Proteomes" id="UP001485043">
    <property type="component" value="Unassembled WGS sequence"/>
</dbReference>
<dbReference type="Pfam" id="PF23726">
    <property type="entry name" value="Beta-prop_RSE1_2nd"/>
    <property type="match status" value="1"/>
</dbReference>
<dbReference type="AlphaFoldDB" id="A0AAW1T6X2"/>
<dbReference type="Gene3D" id="2.130.10.10">
    <property type="entry name" value="YVTN repeat-like/Quinoprotein amine dehydrogenase"/>
    <property type="match status" value="1"/>
</dbReference>